<keyword evidence="1" id="KW-1133">Transmembrane helix</keyword>
<comment type="caution">
    <text evidence="2">The sequence shown here is derived from an EMBL/GenBank/DDBJ whole genome shotgun (WGS) entry which is preliminary data.</text>
</comment>
<keyword evidence="1" id="KW-0472">Membrane</keyword>
<feature type="transmembrane region" description="Helical" evidence="1">
    <location>
        <begin position="92"/>
        <end position="110"/>
    </location>
</feature>
<gene>
    <name evidence="2" type="ORF">ACD_3C00142G0008</name>
</gene>
<evidence type="ECO:0000313" key="2">
    <source>
        <dbReference type="EMBL" id="EKE27852.1"/>
    </source>
</evidence>
<feature type="transmembrane region" description="Helical" evidence="1">
    <location>
        <begin position="6"/>
        <end position="22"/>
    </location>
</feature>
<feature type="transmembrane region" description="Helical" evidence="1">
    <location>
        <begin position="238"/>
        <end position="255"/>
    </location>
</feature>
<feature type="transmembrane region" description="Helical" evidence="1">
    <location>
        <begin position="264"/>
        <end position="280"/>
    </location>
</feature>
<feature type="transmembrane region" description="Helical" evidence="1">
    <location>
        <begin position="34"/>
        <end position="53"/>
    </location>
</feature>
<evidence type="ECO:0000256" key="1">
    <source>
        <dbReference type="SAM" id="Phobius"/>
    </source>
</evidence>
<feature type="transmembrane region" description="Helical" evidence="1">
    <location>
        <begin position="116"/>
        <end position="134"/>
    </location>
</feature>
<accession>K2G0Y7</accession>
<proteinExistence type="predicted"/>
<name>K2G0Y7_9BACT</name>
<reference evidence="2" key="1">
    <citation type="journal article" date="2012" name="Science">
        <title>Fermentation, hydrogen, and sulfur metabolism in multiple uncultivated bacterial phyla.</title>
        <authorList>
            <person name="Wrighton K.C."/>
            <person name="Thomas B.C."/>
            <person name="Sharon I."/>
            <person name="Miller C.S."/>
            <person name="Castelle C.J."/>
            <person name="VerBerkmoes N.C."/>
            <person name="Wilkins M.J."/>
            <person name="Hettich R.L."/>
            <person name="Lipton M.S."/>
            <person name="Williams K.H."/>
            <person name="Long P.E."/>
            <person name="Banfield J.F."/>
        </authorList>
    </citation>
    <scope>NUCLEOTIDE SEQUENCE [LARGE SCALE GENOMIC DNA]</scope>
</reference>
<keyword evidence="1" id="KW-0812">Transmembrane</keyword>
<dbReference type="AlphaFoldDB" id="K2G0Y7"/>
<organism evidence="2">
    <name type="scientific">uncultured bacterium</name>
    <name type="common">gcode 4</name>
    <dbReference type="NCBI Taxonomy" id="1234023"/>
    <lineage>
        <taxon>Bacteria</taxon>
        <taxon>environmental samples</taxon>
    </lineage>
</organism>
<dbReference type="EMBL" id="AMFJ01000416">
    <property type="protein sequence ID" value="EKE27852.1"/>
    <property type="molecule type" value="Genomic_DNA"/>
</dbReference>
<protein>
    <recommendedName>
        <fullName evidence="3">EamA domain-containing protein</fullName>
    </recommendedName>
</protein>
<feature type="transmembrane region" description="Helical" evidence="1">
    <location>
        <begin position="59"/>
        <end position="80"/>
    </location>
</feature>
<feature type="transmembrane region" description="Helical" evidence="1">
    <location>
        <begin position="172"/>
        <end position="192"/>
    </location>
</feature>
<feature type="transmembrane region" description="Helical" evidence="1">
    <location>
        <begin position="212"/>
        <end position="232"/>
    </location>
</feature>
<evidence type="ECO:0008006" key="3">
    <source>
        <dbReference type="Google" id="ProtNLM"/>
    </source>
</evidence>
<sequence length="281" mass="33755">MIWWILNAFLWSLWAIFWKKSLELNKLPQSLFMFLWMLGWFILSFVFIFSWLTNFPFENLYILIWMLLITIISIVMWYLWQYIYREEKMSVLLPYSNIDKIIIIIVSFFYFQNASIISFFSAILATAVVIYFSLDFKELKFPKNFSLIMLNNVLSATKVLYLGWLFLHITSITFYSYNTISYTLILFVPLLFKKEFLSINKGSKEFYSFRLWAAVIGQINALIWFFLLAKLWVLISNLLWFLTLWVTLLFWYLVLKDTPKKNDVIQAVLVSILVAIGYYFK</sequence>
<feature type="transmembrane region" description="Helical" evidence="1">
    <location>
        <begin position="146"/>
        <end position="166"/>
    </location>
</feature>